<feature type="domain" description="Lon proteolytic" evidence="4">
    <location>
        <begin position="269"/>
        <end position="370"/>
    </location>
</feature>
<feature type="active site" evidence="1">
    <location>
        <position position="277"/>
    </location>
</feature>
<evidence type="ECO:0000313" key="5">
    <source>
        <dbReference type="EMBL" id="ADU49047.1"/>
    </source>
</evidence>
<dbReference type="SUPFAM" id="SSF54211">
    <property type="entry name" value="Ribosomal protein S5 domain 2-like"/>
    <property type="match status" value="1"/>
</dbReference>
<dbReference type="InterPro" id="IPR008269">
    <property type="entry name" value="Lon_proteolytic"/>
</dbReference>
<dbReference type="GO" id="GO:0030163">
    <property type="term" value="P:protein catabolic process"/>
    <property type="evidence" value="ECO:0007669"/>
    <property type="project" value="InterPro"/>
</dbReference>
<dbReference type="PANTHER" id="PTHR10046">
    <property type="entry name" value="ATP DEPENDENT LON PROTEASE FAMILY MEMBER"/>
    <property type="match status" value="1"/>
</dbReference>
<keyword evidence="2" id="KW-0472">Membrane</keyword>
<protein>
    <recommendedName>
        <fullName evidence="1">endopeptidase La</fullName>
        <ecNumber evidence="1">3.4.21.53</ecNumber>
    </recommendedName>
</protein>
<comment type="catalytic activity">
    <reaction evidence="1">
        <text>Hydrolysis of proteins in presence of ATP.</text>
        <dbReference type="EC" id="3.4.21.53"/>
    </reaction>
</comment>
<dbReference type="AlphaFoldDB" id="E6S7V1"/>
<dbReference type="InterPro" id="IPR027065">
    <property type="entry name" value="Lon_Prtase"/>
</dbReference>
<dbReference type="GO" id="GO:0006508">
    <property type="term" value="P:proteolysis"/>
    <property type="evidence" value="ECO:0007669"/>
    <property type="project" value="UniProtKB-KW"/>
</dbReference>
<keyword evidence="2" id="KW-0812">Transmembrane</keyword>
<dbReference type="InterPro" id="IPR036034">
    <property type="entry name" value="PDZ_sf"/>
</dbReference>
<sequence length="381" mass="39460">MGRAPVRTIRRVPASEAAPPAFPAPVRQPAPLSRGNVLFLVGFFLALAVLVVGNLVHVPVAIMSPGPTMNTLGDVPGKSDGSALISIEGLPAYDAEGELSFTTVSVLGGPGFPVDAFDVLWAWIDPSQDVLPVDQVFDPNASEERIAEENAVQMAGSQEEATAVALRALGKTVTTHVKIAEILDESLAKDVLRMGDRIVRVGDVTITTADSVRSALQVVRPGEQIEVEVSRAGSSKVVDVPTMSGSEGRTALGVLLQLDHDFPAKVTINAGEVGGPSAGLMFALGIYDKLTPGSLTDGRDVAGTGTIDDAGDVGPIGGIKQKMAGARAGGSEYFLAPVENCPEVTGNIPSGLEVFAVDTFDDARQAVEGIASGRTSGLRRC</sequence>
<dbReference type="EMBL" id="CP002343">
    <property type="protein sequence ID" value="ADU49047.1"/>
    <property type="molecule type" value="Genomic_DNA"/>
</dbReference>
<dbReference type="PROSITE" id="PS50106">
    <property type="entry name" value="PDZ"/>
    <property type="match status" value="1"/>
</dbReference>
<keyword evidence="1" id="KW-0645">Protease</keyword>
<gene>
    <name evidence="5" type="ordered locus">Intca_2541</name>
</gene>
<accession>E6S7V1</accession>
<dbReference type="InterPro" id="IPR020568">
    <property type="entry name" value="Ribosomal_Su5_D2-typ_SF"/>
</dbReference>
<comment type="similarity">
    <text evidence="1">Belongs to the peptidase S16 family.</text>
</comment>
<dbReference type="SUPFAM" id="SSF50156">
    <property type="entry name" value="PDZ domain-like"/>
    <property type="match status" value="1"/>
</dbReference>
<evidence type="ECO:0000256" key="2">
    <source>
        <dbReference type="SAM" id="Phobius"/>
    </source>
</evidence>
<dbReference type="PROSITE" id="PS51786">
    <property type="entry name" value="LON_PROTEOLYTIC"/>
    <property type="match status" value="1"/>
</dbReference>
<feature type="domain" description="PDZ" evidence="3">
    <location>
        <begin position="151"/>
        <end position="233"/>
    </location>
</feature>
<keyword evidence="1" id="KW-0720">Serine protease</keyword>
<dbReference type="Pfam" id="PF05362">
    <property type="entry name" value="Lon_C"/>
    <property type="match status" value="1"/>
</dbReference>
<feature type="transmembrane region" description="Helical" evidence="2">
    <location>
        <begin position="37"/>
        <end position="56"/>
    </location>
</feature>
<evidence type="ECO:0000256" key="1">
    <source>
        <dbReference type="PROSITE-ProRule" id="PRU01122"/>
    </source>
</evidence>
<dbReference type="InterPro" id="IPR001478">
    <property type="entry name" value="PDZ"/>
</dbReference>
<reference evidence="5 6" key="1">
    <citation type="journal article" date="2010" name="Stand. Genomic Sci.">
        <title>Complete genome sequence of Intrasporangium calvum type strain (7 KIP).</title>
        <authorList>
            <person name="Del Rio T.G."/>
            <person name="Chertkov O."/>
            <person name="Yasawong M."/>
            <person name="Lucas S."/>
            <person name="Deshpande S."/>
            <person name="Cheng J.F."/>
            <person name="Detter C."/>
            <person name="Tapia R."/>
            <person name="Han C."/>
            <person name="Goodwin L."/>
            <person name="Pitluck S."/>
            <person name="Liolios K."/>
            <person name="Ivanova N."/>
            <person name="Mavromatis K."/>
            <person name="Pati A."/>
            <person name="Chen A."/>
            <person name="Palaniappan K."/>
            <person name="Land M."/>
            <person name="Hauser L."/>
            <person name="Chang Y.J."/>
            <person name="Jeffries C.D."/>
            <person name="Rohde M."/>
            <person name="Pukall R."/>
            <person name="Sikorski J."/>
            <person name="Goker M."/>
            <person name="Woyke T."/>
            <person name="Bristow J."/>
            <person name="Eisen J.A."/>
            <person name="Markowitz V."/>
            <person name="Hugenholtz P."/>
            <person name="Kyrpides N.C."/>
            <person name="Klenk H.P."/>
            <person name="Lapidus A."/>
        </authorList>
    </citation>
    <scope>NUCLEOTIDE SEQUENCE [LARGE SCALE GENOMIC DNA]</scope>
    <source>
        <strain evidence="6">ATCC 23552 / DSM 43043 / JCM 3097 / NBRC 12989 / 7 KIP</strain>
    </source>
</reference>
<dbReference type="Pfam" id="PF13180">
    <property type="entry name" value="PDZ_2"/>
    <property type="match status" value="1"/>
</dbReference>
<dbReference type="GO" id="GO:0005524">
    <property type="term" value="F:ATP binding"/>
    <property type="evidence" value="ECO:0007669"/>
    <property type="project" value="InterPro"/>
</dbReference>
<dbReference type="InterPro" id="IPR014721">
    <property type="entry name" value="Ribsml_uS5_D2-typ_fold_subgr"/>
</dbReference>
<dbReference type="MEROPS" id="S16.012"/>
<keyword evidence="1" id="KW-0378">Hydrolase</keyword>
<feature type="active site" evidence="1">
    <location>
        <position position="322"/>
    </location>
</feature>
<proteinExistence type="inferred from homology"/>
<dbReference type="Gene3D" id="3.30.230.10">
    <property type="match status" value="1"/>
</dbReference>
<keyword evidence="2" id="KW-1133">Transmembrane helix</keyword>
<keyword evidence="6" id="KW-1185">Reference proteome</keyword>
<dbReference type="STRING" id="710696.Intca_2541"/>
<dbReference type="EC" id="3.4.21.53" evidence="1"/>
<dbReference type="GO" id="GO:0004176">
    <property type="term" value="F:ATP-dependent peptidase activity"/>
    <property type="evidence" value="ECO:0007669"/>
    <property type="project" value="UniProtKB-UniRule"/>
</dbReference>
<evidence type="ECO:0000259" key="4">
    <source>
        <dbReference type="PROSITE" id="PS51786"/>
    </source>
</evidence>
<dbReference type="OrthoDB" id="2356897at2"/>
<dbReference type="GO" id="GO:0004252">
    <property type="term" value="F:serine-type endopeptidase activity"/>
    <property type="evidence" value="ECO:0007669"/>
    <property type="project" value="UniProtKB-UniRule"/>
</dbReference>
<dbReference type="HOGENOM" id="CLU_042037_1_0_11"/>
<organism evidence="5 6">
    <name type="scientific">Intrasporangium calvum (strain ATCC 23552 / DSM 43043 / JCM 3097 / NBRC 12989 / NCIMB 10167 / NRRL B-3866 / 7 KIP)</name>
    <dbReference type="NCBI Taxonomy" id="710696"/>
    <lineage>
        <taxon>Bacteria</taxon>
        <taxon>Bacillati</taxon>
        <taxon>Actinomycetota</taxon>
        <taxon>Actinomycetes</taxon>
        <taxon>Micrococcales</taxon>
        <taxon>Intrasporangiaceae</taxon>
        <taxon>Intrasporangium</taxon>
    </lineage>
</organism>
<evidence type="ECO:0000313" key="6">
    <source>
        <dbReference type="Proteomes" id="UP000008914"/>
    </source>
</evidence>
<dbReference type="Proteomes" id="UP000008914">
    <property type="component" value="Chromosome"/>
</dbReference>
<name>E6S7V1_INTC7</name>
<evidence type="ECO:0000259" key="3">
    <source>
        <dbReference type="PROSITE" id="PS50106"/>
    </source>
</evidence>
<dbReference type="eggNOG" id="COG3480">
    <property type="taxonomic scope" value="Bacteria"/>
</dbReference>
<dbReference type="KEGG" id="ica:Intca_2541"/>